<dbReference type="InterPro" id="IPR029030">
    <property type="entry name" value="Caspase-like_dom_sf"/>
</dbReference>
<dbReference type="InterPro" id="IPR001680">
    <property type="entry name" value="WD40_rpt"/>
</dbReference>
<dbReference type="InterPro" id="IPR036322">
    <property type="entry name" value="WD40_repeat_dom_sf"/>
</dbReference>
<dbReference type="Pfam" id="PF00656">
    <property type="entry name" value="Peptidase_C14"/>
    <property type="match status" value="1"/>
</dbReference>
<dbReference type="PANTHER" id="PTHR44129">
    <property type="entry name" value="WD REPEAT-CONTAINING PROTEIN POP1"/>
    <property type="match status" value="1"/>
</dbReference>
<dbReference type="PROSITE" id="PS00018">
    <property type="entry name" value="EF_HAND_1"/>
    <property type="match status" value="1"/>
</dbReference>
<dbReference type="PROSITE" id="PS00678">
    <property type="entry name" value="WD_REPEATS_1"/>
    <property type="match status" value="4"/>
</dbReference>
<comment type="caution">
    <text evidence="6">The sequence shown here is derived from an EMBL/GenBank/DDBJ whole genome shotgun (WGS) entry which is preliminary data.</text>
</comment>
<sequence>MAEIKRNLAVVVGINQYINCIPVLKTAVNDATKLAHILETKYQYQVLLLLDSEANYAKLYHLFTTLEKQKFLLADGSTIQLQPDDRILFYFAGHGIALDTLDCSDGPAGYLVPQDARLDDSASLLPMKRLHDALLTLPCRHLLVILDCCFAGAFRWSGSREAVRRSKMYRERYERFISGCAQQVITSAADDEKAADFLYRLGQRREHDGHSPFAELLFAALEGAADLSNDGVITATELYVYLHSELLNISARQTPGFCQLKRHDKGEYIFTVPEFDPNNLKSAPVLDESKNPYRGLESFELEHSKLFFGRKTLIEKLKSFVTNHSLTVVLGASGSGKSSLVKAGLIAQLKQDEQQWRILAPIRPGESPFTALNNTLIMENLPVFTQPDLAFEQDLQTLAQSVKVWSEAHPNTKLLLVIDQFEELVTLCRNDLERIKFLSGLARAIKAFANQLRIVVTVRSDFEPQFQNTALEPYWQQARFIVPAMTRDELRQVIVEPAACRVMYFEPSTLVEQLIDEVIQMPAALPLLSFTLSELYLKYIRSASQNKRNNRAITQQDYEELGGVTRSLTQRADYEYEQLVKLDPVYAQTIKHVMLRMVALGGGELSRRRVFLTELKYPKPENQRVQLVIERFAAARLLVQGQDTEGNIYVEPAHDFLVRGWQKLQTWKDQELGSLLLQRELTPTANKWATQRRDKQALGLLWNDDPRLPLIQQLLKFDPSWLNSLELEFFEHSIEHKRNKLGRLISSVVFVIVALSGLTMFAFAQRQFAFEEEIKGLTSLSESNLLRDDQLGAMIAIAKAGKQLKHIPWVNKKLREQVTRTWRQKVYNIQEHKRLEGHKASIISVSFSPDGKTIATASKDKTAKLWSLDGQQLQTLHGHTEQVLSVNFSPNGKTIATASGDKTFKIWNLNGKLIRTFTAHNGEIYNIIFSPDGRLLVTASADQTVKLWNQEGQLLKTLKGHTADVLSVSFSPDGKTIATASQDGTAKLWNLKGQLLKILRGHDGWIWRVRFSPDGKTIATASDDKTVKLWNQEGQLLKTLKEHGGSVYDVNFSPDGKTIATANEDGTIKLWNLDAQLLQTLKGHNKQVNSVSFSPDGKTIATASRDGTVKLWSQDIEELNIISRGHQDWIFDVSFSPDGKTIATASKDGTAKLWRSNGQLLQTLKGHKVTVNRVSFSPDGKTIATASQDGTAKLWNLNGLLLHTMKGHKDGVSSVSFSPDGKIIATANSDGTVKLWSLHGQLLQTLTVHPKAVRDVSFSPDGKTIATASLDGTAKLWSLHGQLRQTLMGNSSYVYDLSFSPDGKTIATANEDGTVKLWNLDGQLLKNLPGHSGAVLRVSFSPDSKTIATASTNGPAKLWSINGEELQTLSSYSGNVLGVSFSLDGKTIATVDDERLLILWKFNLDLPQLEVIACKWLRNYLKYKPNVEKSDRNLCQ</sequence>
<evidence type="ECO:0000256" key="3">
    <source>
        <dbReference type="PROSITE-ProRule" id="PRU00221"/>
    </source>
</evidence>
<feature type="repeat" description="WD" evidence="3">
    <location>
        <begin position="999"/>
        <end position="1031"/>
    </location>
</feature>
<evidence type="ECO:0000256" key="1">
    <source>
        <dbReference type="ARBA" id="ARBA00022574"/>
    </source>
</evidence>
<proteinExistence type="predicted"/>
<keyword evidence="1 3" id="KW-0853">WD repeat</keyword>
<reference evidence="6" key="1">
    <citation type="submission" date="2020-09" db="EMBL/GenBank/DDBJ databases">
        <title>Iningainema tapete sp. nov. (Scytonemataceae, Cyanobacteria) from greenhouses in central Florida (USA) produces two types of nodularin with biosynthetic potential for microcystin-LR and anabaenopeptins.</title>
        <authorList>
            <person name="Berthold D.E."/>
            <person name="Lefler F.W."/>
            <person name="Huang I.-S."/>
            <person name="Abdulla H."/>
            <person name="Zimba P.V."/>
            <person name="Laughinghouse H.D. IV."/>
        </authorList>
    </citation>
    <scope>NUCLEOTIDE SEQUENCE</scope>
    <source>
        <strain evidence="6">BLCCT55</strain>
    </source>
</reference>
<feature type="repeat" description="WD" evidence="3">
    <location>
        <begin position="876"/>
        <end position="910"/>
    </location>
</feature>
<feature type="repeat" description="WD" evidence="3">
    <location>
        <begin position="835"/>
        <end position="876"/>
    </location>
</feature>
<dbReference type="InterPro" id="IPR020472">
    <property type="entry name" value="WD40_PAC1"/>
</dbReference>
<feature type="repeat" description="WD" evidence="3">
    <location>
        <begin position="1123"/>
        <end position="1154"/>
    </location>
</feature>
<dbReference type="InterPro" id="IPR027417">
    <property type="entry name" value="P-loop_NTPase"/>
</dbReference>
<dbReference type="Gene3D" id="2.130.10.10">
    <property type="entry name" value="YVTN repeat-like/Quinoprotein amine dehydrogenase"/>
    <property type="match status" value="4"/>
</dbReference>
<keyword evidence="7" id="KW-1185">Reference proteome</keyword>
<dbReference type="InterPro" id="IPR019775">
    <property type="entry name" value="WD40_repeat_CS"/>
</dbReference>
<dbReference type="Pfam" id="PF00400">
    <property type="entry name" value="WD40"/>
    <property type="match status" value="14"/>
</dbReference>
<evidence type="ECO:0000259" key="4">
    <source>
        <dbReference type="Pfam" id="PF00656"/>
    </source>
</evidence>
<feature type="repeat" description="WD" evidence="3">
    <location>
        <begin position="1287"/>
        <end position="1321"/>
    </location>
</feature>
<dbReference type="InterPro" id="IPR049052">
    <property type="entry name" value="nSTAND1"/>
</dbReference>
<dbReference type="RefSeq" id="WP_190833733.1">
    <property type="nucleotide sequence ID" value="NZ_CAWPPI010000080.1"/>
</dbReference>
<dbReference type="InterPro" id="IPR015943">
    <property type="entry name" value="WD40/YVTN_repeat-like_dom_sf"/>
</dbReference>
<dbReference type="InterPro" id="IPR050349">
    <property type="entry name" value="WD_LIS1/nudF_dynein_reg"/>
</dbReference>
<gene>
    <name evidence="6" type="ORF">ICL16_25830</name>
</gene>
<feature type="repeat" description="WD" evidence="3">
    <location>
        <begin position="1081"/>
        <end position="1113"/>
    </location>
</feature>
<dbReference type="PROSITE" id="PS50082">
    <property type="entry name" value="WD_REPEATS_2"/>
    <property type="match status" value="13"/>
</dbReference>
<dbReference type="PROSITE" id="PS50294">
    <property type="entry name" value="WD_REPEATS_REGION"/>
    <property type="match status" value="13"/>
</dbReference>
<dbReference type="EMBL" id="JACXAE010000080">
    <property type="protein sequence ID" value="MBD2775387.1"/>
    <property type="molecule type" value="Genomic_DNA"/>
</dbReference>
<evidence type="ECO:0000313" key="6">
    <source>
        <dbReference type="EMBL" id="MBD2775387.1"/>
    </source>
</evidence>
<feature type="repeat" description="WD" evidence="3">
    <location>
        <begin position="917"/>
        <end position="949"/>
    </location>
</feature>
<evidence type="ECO:0000256" key="2">
    <source>
        <dbReference type="ARBA" id="ARBA00022737"/>
    </source>
</evidence>
<feature type="repeat" description="WD" evidence="3">
    <location>
        <begin position="958"/>
        <end position="992"/>
    </location>
</feature>
<name>A0A8J6XRR4_9CYAN</name>
<organism evidence="6 7">
    <name type="scientific">Iningainema tapete BLCC-T55</name>
    <dbReference type="NCBI Taxonomy" id="2748662"/>
    <lineage>
        <taxon>Bacteria</taxon>
        <taxon>Bacillati</taxon>
        <taxon>Cyanobacteriota</taxon>
        <taxon>Cyanophyceae</taxon>
        <taxon>Nostocales</taxon>
        <taxon>Scytonemataceae</taxon>
        <taxon>Iningainema tapete</taxon>
    </lineage>
</organism>
<keyword evidence="2" id="KW-0677">Repeat</keyword>
<feature type="repeat" description="WD" evidence="3">
    <location>
        <begin position="1040"/>
        <end position="1074"/>
    </location>
</feature>
<dbReference type="GO" id="GO:0006508">
    <property type="term" value="P:proteolysis"/>
    <property type="evidence" value="ECO:0007669"/>
    <property type="project" value="InterPro"/>
</dbReference>
<feature type="domain" description="Peptidase C14 caspase" evidence="4">
    <location>
        <begin position="6"/>
        <end position="259"/>
    </location>
</feature>
<dbReference type="Gene3D" id="3.40.50.300">
    <property type="entry name" value="P-loop containing nucleotide triphosphate hydrolases"/>
    <property type="match status" value="1"/>
</dbReference>
<dbReference type="Pfam" id="PF20703">
    <property type="entry name" value="nSTAND1"/>
    <property type="match status" value="1"/>
</dbReference>
<dbReference type="Proteomes" id="UP000629098">
    <property type="component" value="Unassembled WGS sequence"/>
</dbReference>
<dbReference type="InterPro" id="IPR011600">
    <property type="entry name" value="Pept_C14_caspase"/>
</dbReference>
<feature type="domain" description="Novel STAND NTPase 1" evidence="5">
    <location>
        <begin position="292"/>
        <end position="695"/>
    </location>
</feature>
<accession>A0A8J6XRR4</accession>
<dbReference type="CDD" id="cd00200">
    <property type="entry name" value="WD40"/>
    <property type="match status" value="2"/>
</dbReference>
<dbReference type="InterPro" id="IPR018247">
    <property type="entry name" value="EF_Hand_1_Ca_BS"/>
</dbReference>
<feature type="repeat" description="WD" evidence="3">
    <location>
        <begin position="1246"/>
        <end position="1279"/>
    </location>
</feature>
<feature type="repeat" description="WD" evidence="3">
    <location>
        <begin position="1205"/>
        <end position="1238"/>
    </location>
</feature>
<protein>
    <submittedName>
        <fullName evidence="6">Caspase family protein</fullName>
    </submittedName>
</protein>
<dbReference type="SUPFAM" id="SSF52129">
    <property type="entry name" value="Caspase-like"/>
    <property type="match status" value="1"/>
</dbReference>
<feature type="repeat" description="WD" evidence="3">
    <location>
        <begin position="1328"/>
        <end position="1369"/>
    </location>
</feature>
<dbReference type="SUPFAM" id="SSF50978">
    <property type="entry name" value="WD40 repeat-like"/>
    <property type="match status" value="2"/>
</dbReference>
<evidence type="ECO:0000259" key="5">
    <source>
        <dbReference type="Pfam" id="PF20703"/>
    </source>
</evidence>
<dbReference type="Gene3D" id="3.40.50.1460">
    <property type="match status" value="1"/>
</dbReference>
<feature type="repeat" description="WD" evidence="3">
    <location>
        <begin position="1164"/>
        <end position="1198"/>
    </location>
</feature>
<dbReference type="PRINTS" id="PR00320">
    <property type="entry name" value="GPROTEINBRPT"/>
</dbReference>
<evidence type="ECO:0000313" key="7">
    <source>
        <dbReference type="Proteomes" id="UP000629098"/>
    </source>
</evidence>
<dbReference type="SUPFAM" id="SSF52540">
    <property type="entry name" value="P-loop containing nucleoside triphosphate hydrolases"/>
    <property type="match status" value="1"/>
</dbReference>
<dbReference type="SMART" id="SM00320">
    <property type="entry name" value="WD40"/>
    <property type="match status" value="14"/>
</dbReference>
<dbReference type="GO" id="GO:0004197">
    <property type="term" value="F:cysteine-type endopeptidase activity"/>
    <property type="evidence" value="ECO:0007669"/>
    <property type="project" value="InterPro"/>
</dbReference>